<dbReference type="AlphaFoldDB" id="A0A550C5N3"/>
<reference evidence="8 9" key="1">
    <citation type="journal article" date="2019" name="New Phytol.">
        <title>Comparative genomics reveals unique wood-decay strategies and fruiting body development in the Schizophyllaceae.</title>
        <authorList>
            <person name="Almasi E."/>
            <person name="Sahu N."/>
            <person name="Krizsan K."/>
            <person name="Balint B."/>
            <person name="Kovacs G.M."/>
            <person name="Kiss B."/>
            <person name="Cseklye J."/>
            <person name="Drula E."/>
            <person name="Henrissat B."/>
            <person name="Nagy I."/>
            <person name="Chovatia M."/>
            <person name="Adam C."/>
            <person name="LaButti K."/>
            <person name="Lipzen A."/>
            <person name="Riley R."/>
            <person name="Grigoriev I.V."/>
            <person name="Nagy L.G."/>
        </authorList>
    </citation>
    <scope>NUCLEOTIDE SEQUENCE [LARGE SCALE GENOMIC DNA]</scope>
    <source>
        <strain evidence="8 9">NL-1724</strain>
    </source>
</reference>
<keyword evidence="9" id="KW-1185">Reference proteome</keyword>
<dbReference type="Proteomes" id="UP000320762">
    <property type="component" value="Unassembled WGS sequence"/>
</dbReference>
<evidence type="ECO:0000256" key="1">
    <source>
        <dbReference type="ARBA" id="ARBA00022723"/>
    </source>
</evidence>
<dbReference type="GO" id="GO:0006974">
    <property type="term" value="P:DNA damage response"/>
    <property type="evidence" value="ECO:0007669"/>
    <property type="project" value="TreeGrafter"/>
</dbReference>
<evidence type="ECO:0000256" key="5">
    <source>
        <dbReference type="PROSITE-ProRule" id="PRU00175"/>
    </source>
</evidence>
<dbReference type="GO" id="GO:0005634">
    <property type="term" value="C:nucleus"/>
    <property type="evidence" value="ECO:0007669"/>
    <property type="project" value="TreeGrafter"/>
</dbReference>
<dbReference type="InterPro" id="IPR013083">
    <property type="entry name" value="Znf_RING/FYVE/PHD"/>
</dbReference>
<feature type="region of interest" description="Disordered" evidence="6">
    <location>
        <begin position="363"/>
        <end position="414"/>
    </location>
</feature>
<dbReference type="PANTHER" id="PTHR45865:SF1">
    <property type="entry name" value="E3 UBIQUITIN-PROTEIN LIGASE SHPRH"/>
    <property type="match status" value="1"/>
</dbReference>
<dbReference type="SUPFAM" id="SSF52540">
    <property type="entry name" value="P-loop containing nucleoside triphosphate hydrolases"/>
    <property type="match status" value="1"/>
</dbReference>
<sequence length="1143" mass="128781">MPPSLKVLVYDGWTNVPVPIFRKQSDSPKQRVSKKDAAAKAAKTKATKKASKSATPVVDADAEYPQDFPEWVNSYDVVIVTYRVLASELAVALPARERPRRQDVVYANVDRPRSPLVICEWSRVVMDEVQMVGGGKTEDMVSLIPRNASFLRVDDVVGSSRLWNRLMLPAYAAHFTAFIQQYAVRTVKASVKDELTIPQQTRYVVPVEMGRVERHVYDEALDRILFELGLDSRGVAASEGWELDSSLLRTSIRRLRAICTHPQVGQLQRQLGDKVVKAPLKSMEQVLESMRDQNWKNTMDDRKSKILLLTRQAQLVQQLAGDPKRERKSLAVLEQALQAAESMQSDIVSVLDEHRKKGDELKKAYTDAQSEDEVDESDAEAGPGKGKQRADSPSTEVSDDSDEAGVPKTPDGDAYKNKLRALKTRLRECRIVLHKVHFLLGDINHVLNQNEAESQAYAKADELRRTLLKTTETEARKAMEVLRKNEETQEIDDDDVPVIEVPYLEKGGVLTHALMKEANELIEEVINEQTELLWQWRTHIKEILMKSFRAEEDADGGEYQRSLDEQGEVETYLQAYTHLLADKREAMTNERTLLAAHDAKEAKQRKTKAAQQAIGAADDDRDDEEDEEILDQRDVIDLLPEHEVLQKTLSDERKTLYASMQGRSIKSIMTDIHAQGAKLPEKKPEKQICRDAVAQLRVLMKEQKELAHNLDADLAHMRRAFNQRVMYFRQLQEISDSVGAVEWEGMLDDALTSTDNELVQLDARINTNVARQRYLEHLGKKGEEDEDEDEEACILCRCEFVRGFITPCAHIYCEGCMKLWISKPEGKTCPVCRVPINPKSLQRFTVDDKKAPPPAQPSKNGEAAPQTRRRIEYNTIDPGTYKDIQAVECEGDYGHKIQTLIRHLLYIQLSDEGAKSIVFSAWADSLFILQNAMRENGIPCLRIDQADAANKFRTDPTMQVLLLHGERENAGLNVTCASRVFLLESVVHHGFEIQAIARIDRMGQTRSTEVYCYYAEDTIEKNILDLAAKRGLSLYTKANALGTVNVSFAGGDAPTSPRKKSKNKKDMKNQKGDYIMKTDDMLAILFPHMFEDLEYLLPEEAMASVHETMEGEQEARGLPGGSGSGGSGTQQVNAVAGPSRLRE</sequence>
<accession>A0A550C5N3</accession>
<dbReference type="Gene3D" id="3.30.40.10">
    <property type="entry name" value="Zinc/RING finger domain, C3HC4 (zinc finger)"/>
    <property type="match status" value="1"/>
</dbReference>
<feature type="domain" description="RING-type" evidence="7">
    <location>
        <begin position="793"/>
        <end position="833"/>
    </location>
</feature>
<dbReference type="GO" id="GO:0061630">
    <property type="term" value="F:ubiquitin protein ligase activity"/>
    <property type="evidence" value="ECO:0007669"/>
    <property type="project" value="TreeGrafter"/>
</dbReference>
<feature type="compositionally biased region" description="Basic and acidic residues" evidence="6">
    <location>
        <begin position="24"/>
        <end position="38"/>
    </location>
</feature>
<dbReference type="PROSITE" id="PS00518">
    <property type="entry name" value="ZF_RING_1"/>
    <property type="match status" value="1"/>
</dbReference>
<dbReference type="GO" id="GO:0016787">
    <property type="term" value="F:hydrolase activity"/>
    <property type="evidence" value="ECO:0007669"/>
    <property type="project" value="UniProtKB-KW"/>
</dbReference>
<name>A0A550C5N3_9AGAR</name>
<keyword evidence="3" id="KW-0378">Hydrolase</keyword>
<dbReference type="Pfam" id="PF13920">
    <property type="entry name" value="zf-C3HC4_3"/>
    <property type="match status" value="1"/>
</dbReference>
<dbReference type="SUPFAM" id="SSF57850">
    <property type="entry name" value="RING/U-box"/>
    <property type="match status" value="1"/>
</dbReference>
<keyword evidence="4" id="KW-0862">Zinc</keyword>
<dbReference type="InterPro" id="IPR052583">
    <property type="entry name" value="ATP-helicase/E3_Ub-Ligase"/>
</dbReference>
<dbReference type="GO" id="GO:0000209">
    <property type="term" value="P:protein polyubiquitination"/>
    <property type="evidence" value="ECO:0007669"/>
    <property type="project" value="TreeGrafter"/>
</dbReference>
<evidence type="ECO:0000313" key="8">
    <source>
        <dbReference type="EMBL" id="TRM60097.1"/>
    </source>
</evidence>
<dbReference type="PANTHER" id="PTHR45865">
    <property type="entry name" value="E3 UBIQUITIN-PROTEIN LIGASE SHPRH FAMILY MEMBER"/>
    <property type="match status" value="1"/>
</dbReference>
<proteinExistence type="predicted"/>
<feature type="compositionally biased region" description="Basic residues" evidence="6">
    <location>
        <begin position="42"/>
        <end position="51"/>
    </location>
</feature>
<dbReference type="PROSITE" id="PS50089">
    <property type="entry name" value="ZF_RING_2"/>
    <property type="match status" value="1"/>
</dbReference>
<feature type="compositionally biased region" description="Gly residues" evidence="6">
    <location>
        <begin position="1118"/>
        <end position="1128"/>
    </location>
</feature>
<feature type="compositionally biased region" description="Acidic residues" evidence="6">
    <location>
        <begin position="369"/>
        <end position="379"/>
    </location>
</feature>
<dbReference type="InterPro" id="IPR049730">
    <property type="entry name" value="SNF2/RAD54-like_C"/>
</dbReference>
<gene>
    <name evidence="8" type="ORF">BD626DRAFT_572197</name>
</gene>
<dbReference type="OrthoDB" id="5330228at2759"/>
<keyword evidence="2 5" id="KW-0863">Zinc-finger</keyword>
<feature type="region of interest" description="Disordered" evidence="6">
    <location>
        <begin position="1046"/>
        <end position="1071"/>
    </location>
</feature>
<comment type="caution">
    <text evidence="8">The sequence shown here is derived from an EMBL/GenBank/DDBJ whole genome shotgun (WGS) entry which is preliminary data.</text>
</comment>
<dbReference type="InterPro" id="IPR017907">
    <property type="entry name" value="Znf_RING_CS"/>
</dbReference>
<evidence type="ECO:0000256" key="2">
    <source>
        <dbReference type="ARBA" id="ARBA00022771"/>
    </source>
</evidence>
<evidence type="ECO:0000256" key="3">
    <source>
        <dbReference type="ARBA" id="ARBA00022801"/>
    </source>
</evidence>
<feature type="region of interest" description="Disordered" evidence="6">
    <location>
        <begin position="1106"/>
        <end position="1143"/>
    </location>
</feature>
<evidence type="ECO:0000259" key="7">
    <source>
        <dbReference type="PROSITE" id="PS50089"/>
    </source>
</evidence>
<dbReference type="InterPro" id="IPR001841">
    <property type="entry name" value="Znf_RING"/>
</dbReference>
<dbReference type="InterPro" id="IPR059033">
    <property type="entry name" value="C144_05_dom"/>
</dbReference>
<feature type="region of interest" description="Disordered" evidence="6">
    <location>
        <begin position="844"/>
        <end position="868"/>
    </location>
</feature>
<dbReference type="Pfam" id="PF26021">
    <property type="entry name" value="Ferritin_C144_05"/>
    <property type="match status" value="1"/>
</dbReference>
<protein>
    <recommendedName>
        <fullName evidence="7">RING-type domain-containing protein</fullName>
    </recommendedName>
</protein>
<evidence type="ECO:0000256" key="6">
    <source>
        <dbReference type="SAM" id="MobiDB-lite"/>
    </source>
</evidence>
<feature type="region of interest" description="Disordered" evidence="6">
    <location>
        <begin position="24"/>
        <end position="58"/>
    </location>
</feature>
<dbReference type="Gene3D" id="3.40.50.300">
    <property type="entry name" value="P-loop containing nucleotide triphosphate hydrolases"/>
    <property type="match status" value="1"/>
</dbReference>
<evidence type="ECO:0000256" key="4">
    <source>
        <dbReference type="ARBA" id="ARBA00022833"/>
    </source>
</evidence>
<dbReference type="GO" id="GO:0008270">
    <property type="term" value="F:zinc ion binding"/>
    <property type="evidence" value="ECO:0007669"/>
    <property type="project" value="UniProtKB-KW"/>
</dbReference>
<evidence type="ECO:0000313" key="9">
    <source>
        <dbReference type="Proteomes" id="UP000320762"/>
    </source>
</evidence>
<organism evidence="8 9">
    <name type="scientific">Schizophyllum amplum</name>
    <dbReference type="NCBI Taxonomy" id="97359"/>
    <lineage>
        <taxon>Eukaryota</taxon>
        <taxon>Fungi</taxon>
        <taxon>Dikarya</taxon>
        <taxon>Basidiomycota</taxon>
        <taxon>Agaricomycotina</taxon>
        <taxon>Agaricomycetes</taxon>
        <taxon>Agaricomycetidae</taxon>
        <taxon>Agaricales</taxon>
        <taxon>Schizophyllaceae</taxon>
        <taxon>Schizophyllum</taxon>
    </lineage>
</organism>
<dbReference type="STRING" id="97359.A0A550C5N3"/>
<dbReference type="CDD" id="cd18793">
    <property type="entry name" value="SF2_C_SNF"/>
    <property type="match status" value="1"/>
</dbReference>
<dbReference type="EMBL" id="VDMD01000024">
    <property type="protein sequence ID" value="TRM60097.1"/>
    <property type="molecule type" value="Genomic_DNA"/>
</dbReference>
<dbReference type="InterPro" id="IPR027417">
    <property type="entry name" value="P-loop_NTPase"/>
</dbReference>
<keyword evidence="1" id="KW-0479">Metal-binding</keyword>